<dbReference type="Proteomes" id="UP001054821">
    <property type="component" value="Chromosome 1"/>
</dbReference>
<dbReference type="PANTHER" id="PTHR10775">
    <property type="entry name" value="OS08G0208400 PROTEIN"/>
    <property type="match status" value="1"/>
</dbReference>
<feature type="domain" description="Transposase-associated" evidence="1">
    <location>
        <begin position="26"/>
        <end position="74"/>
    </location>
</feature>
<comment type="caution">
    <text evidence="2">The sequence shown here is derived from an EMBL/GenBank/DDBJ whole genome shotgun (WGS) entry which is preliminary data.</text>
</comment>
<reference evidence="2 3" key="1">
    <citation type="journal article" date="2022" name="G3 (Bethesda)">
        <title>Whole-genome sequence and methylome profiling of the almond [Prunus dulcis (Mill.) D.A. Webb] cultivar 'Nonpareil'.</title>
        <authorList>
            <person name="D'Amico-Willman K.M."/>
            <person name="Ouma W.Z."/>
            <person name="Meulia T."/>
            <person name="Sideli G.M."/>
            <person name="Gradziel T.M."/>
            <person name="Fresnedo-Ramirez J."/>
        </authorList>
    </citation>
    <scope>NUCLEOTIDE SEQUENCE [LARGE SCALE GENOMIC DNA]</scope>
    <source>
        <strain evidence="2">Clone GOH B32 T37-40</strain>
    </source>
</reference>
<keyword evidence="3" id="KW-1185">Reference proteome</keyword>
<dbReference type="PANTHER" id="PTHR10775:SF182">
    <property type="entry name" value="TRANSPOSON, EN_SPM-LIKE, TRANSPOSASE-ASSOCIATED DOMAIN PROTEIN-RELATED"/>
    <property type="match status" value="1"/>
</dbReference>
<gene>
    <name evidence="2" type="ORF">L3X38_004428</name>
</gene>
<dbReference type="Pfam" id="PF13963">
    <property type="entry name" value="Transpos_assoc"/>
    <property type="match status" value="1"/>
</dbReference>
<organism evidence="2 3">
    <name type="scientific">Prunus dulcis</name>
    <name type="common">Almond</name>
    <name type="synonym">Amygdalus dulcis</name>
    <dbReference type="NCBI Taxonomy" id="3755"/>
    <lineage>
        <taxon>Eukaryota</taxon>
        <taxon>Viridiplantae</taxon>
        <taxon>Streptophyta</taxon>
        <taxon>Embryophyta</taxon>
        <taxon>Tracheophyta</taxon>
        <taxon>Spermatophyta</taxon>
        <taxon>Magnoliopsida</taxon>
        <taxon>eudicotyledons</taxon>
        <taxon>Gunneridae</taxon>
        <taxon>Pentapetalae</taxon>
        <taxon>rosids</taxon>
        <taxon>fabids</taxon>
        <taxon>Rosales</taxon>
        <taxon>Rosaceae</taxon>
        <taxon>Amygdaloideae</taxon>
        <taxon>Amygdaleae</taxon>
        <taxon>Prunus</taxon>
    </lineage>
</organism>
<evidence type="ECO:0000313" key="2">
    <source>
        <dbReference type="EMBL" id="KAI5351537.1"/>
    </source>
</evidence>
<sequence length="235" mass="26588">MDFSGDRRCRCTSLRLHRSATGEMYKSWMHADRRSKAYELGVEGFLNFAVENLGNTTHILCPCVKSWKWTTNASRIVEEDEKSRFSFVSEEVGMDDNDLDDIGFDSYEFANVIGDGGDMLPKGNTLPSSMYEAKKILSALGVSYEKIHACPNDCILYKKDYEIQLIVLLVVSQGGWKAKIKILKEGVPAKGVWYFPPISRFKRMFQSHTTAKSLTWYAARKLVDGQMSHPVDSSS</sequence>
<dbReference type="InterPro" id="IPR029480">
    <property type="entry name" value="Transpos_assoc"/>
</dbReference>
<dbReference type="AlphaFoldDB" id="A0AAD4ZNZ5"/>
<evidence type="ECO:0000259" key="1">
    <source>
        <dbReference type="Pfam" id="PF13963"/>
    </source>
</evidence>
<accession>A0AAD4ZNZ5</accession>
<evidence type="ECO:0000313" key="3">
    <source>
        <dbReference type="Proteomes" id="UP001054821"/>
    </source>
</evidence>
<name>A0AAD4ZNZ5_PRUDU</name>
<protein>
    <recommendedName>
        <fullName evidence="1">Transposase-associated domain-containing protein</fullName>
    </recommendedName>
</protein>
<proteinExistence type="predicted"/>
<dbReference type="EMBL" id="JAJFAZ020000001">
    <property type="protein sequence ID" value="KAI5351537.1"/>
    <property type="molecule type" value="Genomic_DNA"/>
</dbReference>